<dbReference type="EC" id="3.2.1.2" evidence="3 8"/>
<dbReference type="AlphaFoldDB" id="A0A0A1TUK0"/>
<gene>
    <name evidence="10" type="ORF">EIN_469560</name>
</gene>
<evidence type="ECO:0000256" key="4">
    <source>
        <dbReference type="ARBA" id="ARBA00022801"/>
    </source>
</evidence>
<dbReference type="OrthoDB" id="1660156at2759"/>
<evidence type="ECO:0000256" key="2">
    <source>
        <dbReference type="ARBA" id="ARBA00005652"/>
    </source>
</evidence>
<dbReference type="GeneID" id="14882678"/>
<keyword evidence="9" id="KW-0732">Signal</keyword>
<evidence type="ECO:0000256" key="7">
    <source>
        <dbReference type="ARBA" id="ARBA00023326"/>
    </source>
</evidence>
<dbReference type="InterPro" id="IPR018238">
    <property type="entry name" value="Glyco_hydro_14_CS"/>
</dbReference>
<sequence>MMPLFLCVLIVLVQSLEFNAMLPLDIISTSGFTNKKQLVSDLKKLKEAGTDGVMGDIWWGLVEQSDRIYTWKYYLELAEAIQQAGLHWQPVLSFHACGGNVGDSVNIPLPNWVLVAGKSKGIFFKGFPSNKIDVEYISFGADDVNVVGDRTPIMMYGDFYKSFKENFNKYFENGLINEIQIGMGPSGELRYPGYVADSSDKTYGWVYPGIGEFHVSDNYTLDLLKAAAKAAGHEEWGRVPTNPGNPNDKPTQEGIFFNSASTENFGTDYGKFYLKFIAQLLLDHGDRVLSVARQNLGSSVPFASKISGIHWWFMHASRAAESTSGYVMNNEFDFYTKAAQMFKMYGSRFTFTCFEMSDSQSALDDAGSAPEKLVKEVYDKASPLTEFRAENALALYWPKEGTEANWLSETEFSKVEDNLAKYTVDGFTFLRYTSDLVTFPEFFARYTKLIQNAHNQ</sequence>
<accession>A0A0A1TUK0</accession>
<dbReference type="PANTHER" id="PTHR31352:SF1">
    <property type="entry name" value="BETA-AMYLASE 3, CHLOROPLASTIC"/>
    <property type="match status" value="1"/>
</dbReference>
<evidence type="ECO:0000256" key="5">
    <source>
        <dbReference type="ARBA" id="ARBA00023277"/>
    </source>
</evidence>
<dbReference type="RefSeq" id="XP_004183088.1">
    <property type="nucleotide sequence ID" value="XM_004183040.1"/>
</dbReference>
<dbReference type="InterPro" id="IPR017853">
    <property type="entry name" value="GH"/>
</dbReference>
<dbReference type="Gene3D" id="3.20.20.80">
    <property type="entry name" value="Glycosidases"/>
    <property type="match status" value="1"/>
</dbReference>
<dbReference type="InterPro" id="IPR001554">
    <property type="entry name" value="Glyco_hydro_14"/>
</dbReference>
<dbReference type="PROSITE" id="PS00506">
    <property type="entry name" value="BETA_AMYLASE_1"/>
    <property type="match status" value="1"/>
</dbReference>
<dbReference type="KEGG" id="eiv:EIN_469560"/>
<keyword evidence="11" id="KW-1185">Reference proteome</keyword>
<feature type="chain" id="PRO_5012249404" description="Beta-amylase" evidence="9">
    <location>
        <begin position="16"/>
        <end position="456"/>
    </location>
</feature>
<comment type="similarity">
    <text evidence="2 8">Belongs to the glycosyl hydrolase 14 family.</text>
</comment>
<name>A0A0A1TUK0_ENTIV</name>
<keyword evidence="7 8" id="KW-0624">Polysaccharide degradation</keyword>
<feature type="signal peptide" evidence="9">
    <location>
        <begin position="1"/>
        <end position="15"/>
    </location>
</feature>
<evidence type="ECO:0000256" key="6">
    <source>
        <dbReference type="ARBA" id="ARBA00023295"/>
    </source>
</evidence>
<dbReference type="GO" id="GO:0000272">
    <property type="term" value="P:polysaccharide catabolic process"/>
    <property type="evidence" value="ECO:0007669"/>
    <property type="project" value="UniProtKB-KW"/>
</dbReference>
<dbReference type="SUPFAM" id="SSF51445">
    <property type="entry name" value="(Trans)glycosidases"/>
    <property type="match status" value="1"/>
</dbReference>
<organism evidence="10 11">
    <name type="scientific">Entamoeba invadens IP1</name>
    <dbReference type="NCBI Taxonomy" id="370355"/>
    <lineage>
        <taxon>Eukaryota</taxon>
        <taxon>Amoebozoa</taxon>
        <taxon>Evosea</taxon>
        <taxon>Archamoebae</taxon>
        <taxon>Mastigamoebida</taxon>
        <taxon>Entamoebidae</taxon>
        <taxon>Entamoeba</taxon>
    </lineage>
</organism>
<evidence type="ECO:0000313" key="10">
    <source>
        <dbReference type="EMBL" id="ELP83742.1"/>
    </source>
</evidence>
<evidence type="ECO:0000256" key="3">
    <source>
        <dbReference type="ARBA" id="ARBA00012594"/>
    </source>
</evidence>
<dbReference type="VEuPathDB" id="AmoebaDB:EIN_469560"/>
<evidence type="ECO:0000256" key="9">
    <source>
        <dbReference type="SAM" id="SignalP"/>
    </source>
</evidence>
<dbReference type="GO" id="GO:0016161">
    <property type="term" value="F:beta-amylase activity"/>
    <property type="evidence" value="ECO:0007669"/>
    <property type="project" value="UniProtKB-EC"/>
</dbReference>
<proteinExistence type="inferred from homology"/>
<dbReference type="PANTHER" id="PTHR31352">
    <property type="entry name" value="BETA-AMYLASE 1, CHLOROPLASTIC"/>
    <property type="match status" value="1"/>
</dbReference>
<evidence type="ECO:0000256" key="8">
    <source>
        <dbReference type="RuleBase" id="RU000509"/>
    </source>
</evidence>
<dbReference type="OMA" id="FNYHCHA"/>
<dbReference type="Pfam" id="PF01373">
    <property type="entry name" value="Glyco_hydro_14"/>
    <property type="match status" value="1"/>
</dbReference>
<reference evidence="10 11" key="1">
    <citation type="submission" date="2012-10" db="EMBL/GenBank/DDBJ databases">
        <authorList>
            <person name="Zafar N."/>
            <person name="Inman J."/>
            <person name="Hall N."/>
            <person name="Lorenzi H."/>
            <person name="Caler E."/>
        </authorList>
    </citation>
    <scope>NUCLEOTIDE SEQUENCE [LARGE SCALE GENOMIC DNA]</scope>
    <source>
        <strain evidence="10 11">IP1</strain>
    </source>
</reference>
<comment type="catalytic activity">
    <reaction evidence="1 8">
        <text>Hydrolysis of (1-&gt;4)-alpha-D-glucosidic linkages in polysaccharides so as to remove successive maltose units from the non-reducing ends of the chains.</text>
        <dbReference type="EC" id="3.2.1.2"/>
    </reaction>
</comment>
<dbReference type="Proteomes" id="UP000014680">
    <property type="component" value="Unassembled WGS sequence"/>
</dbReference>
<keyword evidence="6 8" id="KW-0326">Glycosidase</keyword>
<keyword evidence="4 8" id="KW-0378">Hydrolase</keyword>
<evidence type="ECO:0000256" key="1">
    <source>
        <dbReference type="ARBA" id="ARBA00000546"/>
    </source>
</evidence>
<evidence type="ECO:0000313" key="11">
    <source>
        <dbReference type="Proteomes" id="UP000014680"/>
    </source>
</evidence>
<keyword evidence="5 8" id="KW-0119">Carbohydrate metabolism</keyword>
<dbReference type="PRINTS" id="PR00750">
    <property type="entry name" value="BETAAMYLASE"/>
</dbReference>
<protein>
    <recommendedName>
        <fullName evidence="3 8">Beta-amylase</fullName>
        <ecNumber evidence="3 8">3.2.1.2</ecNumber>
    </recommendedName>
</protein>
<dbReference type="EMBL" id="KB207240">
    <property type="protein sequence ID" value="ELP83742.1"/>
    <property type="molecule type" value="Genomic_DNA"/>
</dbReference>